<organism evidence="2 3">
    <name type="scientific">Vanilla planifolia</name>
    <name type="common">Vanilla</name>
    <dbReference type="NCBI Taxonomy" id="51239"/>
    <lineage>
        <taxon>Eukaryota</taxon>
        <taxon>Viridiplantae</taxon>
        <taxon>Streptophyta</taxon>
        <taxon>Embryophyta</taxon>
        <taxon>Tracheophyta</taxon>
        <taxon>Spermatophyta</taxon>
        <taxon>Magnoliopsida</taxon>
        <taxon>Liliopsida</taxon>
        <taxon>Asparagales</taxon>
        <taxon>Orchidaceae</taxon>
        <taxon>Vanilloideae</taxon>
        <taxon>Vanilleae</taxon>
        <taxon>Vanilla</taxon>
    </lineage>
</organism>
<dbReference type="Proteomes" id="UP000636800">
    <property type="component" value="Unassembled WGS sequence"/>
</dbReference>
<dbReference type="EMBL" id="JADCNL010000004">
    <property type="protein sequence ID" value="KAG0484828.1"/>
    <property type="molecule type" value="Genomic_DNA"/>
</dbReference>
<comment type="caution">
    <text evidence="2">The sequence shown here is derived from an EMBL/GenBank/DDBJ whole genome shotgun (WGS) entry which is preliminary data.</text>
</comment>
<gene>
    <name evidence="2" type="ORF">HPP92_008907</name>
</gene>
<evidence type="ECO:0000256" key="1">
    <source>
        <dbReference type="SAM" id="MobiDB-lite"/>
    </source>
</evidence>
<name>A0A835R6X5_VANPL</name>
<dbReference type="AlphaFoldDB" id="A0A835R6X5"/>
<feature type="compositionally biased region" description="Polar residues" evidence="1">
    <location>
        <begin position="213"/>
        <end position="225"/>
    </location>
</feature>
<evidence type="ECO:0000313" key="3">
    <source>
        <dbReference type="Proteomes" id="UP000636800"/>
    </source>
</evidence>
<keyword evidence="3" id="KW-1185">Reference proteome</keyword>
<evidence type="ECO:0000313" key="2">
    <source>
        <dbReference type="EMBL" id="KAG0484828.1"/>
    </source>
</evidence>
<reference evidence="2 3" key="1">
    <citation type="journal article" date="2020" name="Nat. Food">
        <title>A phased Vanilla planifolia genome enables genetic improvement of flavour and production.</title>
        <authorList>
            <person name="Hasing T."/>
            <person name="Tang H."/>
            <person name="Brym M."/>
            <person name="Khazi F."/>
            <person name="Huang T."/>
            <person name="Chambers A.H."/>
        </authorList>
    </citation>
    <scope>NUCLEOTIDE SEQUENCE [LARGE SCALE GENOMIC DNA]</scope>
    <source>
        <tissue evidence="2">Leaf</tissue>
    </source>
</reference>
<dbReference type="OrthoDB" id="1686353at2759"/>
<sequence>MATAPAETACPWESLGRAEAVGGIAVAVFAEARLAVPMVPLFEETAWVADEEVVKEALNASTKKRRVKISREKAKNLGRIIDAVFRCHENFERASPLWRWSYNIVGILARGCEKRSTCVESIVHVVEMGAVNTNTRKRRANIKRKPEKFLSRTMGRFGCRGGNDEPCRVGGAAGLAGGKVSGADGGVYVAAGELSSKSMYTENVLGIARNNHHQNPYSRSPNGKASQPPGPWRAQEMVKETLAAAAAVMEIVAAAETKFGLNSCSPENINKHFSPLESSDWDPGPVGWKGVRSPLDGLTVEAVRDSYYLSIILFAAHRSGSRAERMQKSVVQFQNIGALKVLQKQSLHCMGSKHSQVSTGQLSSPIVFPEKRGKIKAEKQIEVGTVKENAEKAKSQEHRVDIDEHSDLLGHNVFSGKLAFVGRSKNTGTDESESGVPDSTGTDAKLTSKALSWDSETLLLEDVVSVSYNTGLRYFTLHAYPLRKRSAGISCILKPKKKAKKILNFLASTSKKLYSGLVVLLTTNAL</sequence>
<proteinExistence type="predicted"/>
<accession>A0A835R6X5</accession>
<protein>
    <submittedName>
        <fullName evidence="2">Uncharacterized protein</fullName>
    </submittedName>
</protein>
<feature type="region of interest" description="Disordered" evidence="1">
    <location>
        <begin position="211"/>
        <end position="232"/>
    </location>
</feature>